<dbReference type="InterPro" id="IPR009875">
    <property type="entry name" value="PilZ_domain"/>
</dbReference>
<evidence type="ECO:0000256" key="1">
    <source>
        <dbReference type="SAM" id="MobiDB-lite"/>
    </source>
</evidence>
<sequence>MDAQLPERVSPEVGPFPGAWGGDTDMSGKIGTAMAERNNSMSDKAEDRRDSPRIPMRLKLRRAGSSADFEERDGDLSLGGCAWNGEGLEAGAQVEARFKLPILPDEVEAKGEVLHVTQGPQGPTVHVRFADMPVEAELAIARHLDDMRLAGEQH</sequence>
<keyword evidence="4" id="KW-1185">Reference proteome</keyword>
<dbReference type="EMBL" id="CP004025">
    <property type="protein sequence ID" value="AGC47570.1"/>
    <property type="molecule type" value="Genomic_DNA"/>
</dbReference>
<dbReference type="STRING" id="1278073.MYSTI_06297"/>
<evidence type="ECO:0000259" key="2">
    <source>
        <dbReference type="Pfam" id="PF07238"/>
    </source>
</evidence>
<gene>
    <name evidence="3" type="ordered locus">MYSTI_06297</name>
</gene>
<dbReference type="GO" id="GO:0035438">
    <property type="term" value="F:cyclic-di-GMP binding"/>
    <property type="evidence" value="ECO:0007669"/>
    <property type="project" value="InterPro"/>
</dbReference>
<dbReference type="Gene3D" id="2.40.10.220">
    <property type="entry name" value="predicted glycosyltransferase like domains"/>
    <property type="match status" value="1"/>
</dbReference>
<dbReference type="eggNOG" id="ENOG5031D7I">
    <property type="taxonomic scope" value="Bacteria"/>
</dbReference>
<dbReference type="KEGG" id="msd:MYSTI_06297"/>
<dbReference type="AlphaFoldDB" id="L7UI70"/>
<dbReference type="PATRIC" id="fig|1278073.3.peg.6390"/>
<feature type="region of interest" description="Disordered" evidence="1">
    <location>
        <begin position="1"/>
        <end position="54"/>
    </location>
</feature>
<dbReference type="HOGENOM" id="CLU_143468_0_0_7"/>
<accession>L7UI70</accession>
<evidence type="ECO:0000313" key="3">
    <source>
        <dbReference type="EMBL" id="AGC47570.1"/>
    </source>
</evidence>
<protein>
    <recommendedName>
        <fullName evidence="2">PilZ domain-containing protein</fullName>
    </recommendedName>
</protein>
<feature type="compositionally biased region" description="Basic and acidic residues" evidence="1">
    <location>
        <begin position="43"/>
        <end position="52"/>
    </location>
</feature>
<organism evidence="3 4">
    <name type="scientific">Myxococcus stipitatus (strain DSM 14675 / JCM 12634 / Mx s8)</name>
    <dbReference type="NCBI Taxonomy" id="1278073"/>
    <lineage>
        <taxon>Bacteria</taxon>
        <taxon>Pseudomonadati</taxon>
        <taxon>Myxococcota</taxon>
        <taxon>Myxococcia</taxon>
        <taxon>Myxococcales</taxon>
        <taxon>Cystobacterineae</taxon>
        <taxon>Myxococcaceae</taxon>
        <taxon>Myxococcus</taxon>
    </lineage>
</organism>
<feature type="domain" description="PilZ" evidence="2">
    <location>
        <begin position="47"/>
        <end position="144"/>
    </location>
</feature>
<proteinExistence type="predicted"/>
<dbReference type="RefSeq" id="WP_015351824.1">
    <property type="nucleotide sequence ID" value="NC_020126.1"/>
</dbReference>
<dbReference type="Proteomes" id="UP000011131">
    <property type="component" value="Chromosome"/>
</dbReference>
<reference evidence="3 4" key="1">
    <citation type="journal article" date="2013" name="Genome Announc.">
        <title>Complete genome sequence of Myxococcus stipitatus strain DSM 14675, a fruiting myxobacterium.</title>
        <authorList>
            <person name="Huntley S."/>
            <person name="Kneip S."/>
            <person name="Treuner-Lange A."/>
            <person name="Sogaard-Andersen L."/>
        </authorList>
    </citation>
    <scope>NUCLEOTIDE SEQUENCE [LARGE SCALE GENOMIC DNA]</scope>
    <source>
        <strain evidence="4">DSM 14675 / JCM 12634 / Mx s8</strain>
    </source>
</reference>
<name>L7UI70_MYXSD</name>
<dbReference type="Pfam" id="PF07238">
    <property type="entry name" value="PilZ"/>
    <property type="match status" value="1"/>
</dbReference>
<evidence type="ECO:0000313" key="4">
    <source>
        <dbReference type="Proteomes" id="UP000011131"/>
    </source>
</evidence>